<organism evidence="6 7">
    <name type="scientific">Pseudotenacibaculum haliotis</name>
    <dbReference type="NCBI Taxonomy" id="1862138"/>
    <lineage>
        <taxon>Bacteria</taxon>
        <taxon>Pseudomonadati</taxon>
        <taxon>Bacteroidota</taxon>
        <taxon>Flavobacteriia</taxon>
        <taxon>Flavobacteriales</taxon>
        <taxon>Flavobacteriaceae</taxon>
        <taxon>Pseudotenacibaculum</taxon>
    </lineage>
</organism>
<dbReference type="PANTHER" id="PTHR43280">
    <property type="entry name" value="ARAC-FAMILY TRANSCRIPTIONAL REGULATOR"/>
    <property type="match status" value="1"/>
</dbReference>
<dbReference type="Gene3D" id="1.10.10.60">
    <property type="entry name" value="Homeodomain-like"/>
    <property type="match status" value="2"/>
</dbReference>
<evidence type="ECO:0000256" key="2">
    <source>
        <dbReference type="ARBA" id="ARBA00023125"/>
    </source>
</evidence>
<dbReference type="EMBL" id="JBHULH010000004">
    <property type="protein sequence ID" value="MFD2567555.1"/>
    <property type="molecule type" value="Genomic_DNA"/>
</dbReference>
<dbReference type="InterPro" id="IPR009057">
    <property type="entry name" value="Homeodomain-like_sf"/>
</dbReference>
<dbReference type="SMART" id="SM00028">
    <property type="entry name" value="TPR"/>
    <property type="match status" value="3"/>
</dbReference>
<keyword evidence="1" id="KW-0805">Transcription regulation</keyword>
<evidence type="ECO:0000256" key="3">
    <source>
        <dbReference type="ARBA" id="ARBA00023163"/>
    </source>
</evidence>
<dbReference type="PANTHER" id="PTHR43280:SF2">
    <property type="entry name" value="HTH-TYPE TRANSCRIPTIONAL REGULATOR EXSA"/>
    <property type="match status" value="1"/>
</dbReference>
<dbReference type="PROSITE" id="PS01124">
    <property type="entry name" value="HTH_ARAC_FAMILY_2"/>
    <property type="match status" value="1"/>
</dbReference>
<feature type="chain" id="PRO_5046597970" evidence="4">
    <location>
        <begin position="21"/>
        <end position="558"/>
    </location>
</feature>
<dbReference type="Pfam" id="PF12833">
    <property type="entry name" value="HTH_18"/>
    <property type="match status" value="1"/>
</dbReference>
<accession>A0ABW5LS10</accession>
<dbReference type="InterPro" id="IPR018060">
    <property type="entry name" value="HTH_AraC"/>
</dbReference>
<dbReference type="SUPFAM" id="SSF46689">
    <property type="entry name" value="Homeodomain-like"/>
    <property type="match status" value="1"/>
</dbReference>
<evidence type="ECO:0000313" key="6">
    <source>
        <dbReference type="EMBL" id="MFD2567555.1"/>
    </source>
</evidence>
<feature type="signal peptide" evidence="4">
    <location>
        <begin position="1"/>
        <end position="20"/>
    </location>
</feature>
<dbReference type="Proteomes" id="UP001597508">
    <property type="component" value="Unassembled WGS sequence"/>
</dbReference>
<dbReference type="SUPFAM" id="SSF48452">
    <property type="entry name" value="TPR-like"/>
    <property type="match status" value="2"/>
</dbReference>
<dbReference type="SMART" id="SM00342">
    <property type="entry name" value="HTH_ARAC"/>
    <property type="match status" value="1"/>
</dbReference>
<proteinExistence type="predicted"/>
<evidence type="ECO:0000256" key="4">
    <source>
        <dbReference type="SAM" id="SignalP"/>
    </source>
</evidence>
<keyword evidence="3" id="KW-0804">Transcription</keyword>
<dbReference type="InterPro" id="IPR011990">
    <property type="entry name" value="TPR-like_helical_dom_sf"/>
</dbReference>
<keyword evidence="7" id="KW-1185">Reference proteome</keyword>
<feature type="domain" description="HTH araC/xylS-type" evidence="5">
    <location>
        <begin position="444"/>
        <end position="552"/>
    </location>
</feature>
<evidence type="ECO:0000313" key="7">
    <source>
        <dbReference type="Proteomes" id="UP001597508"/>
    </source>
</evidence>
<keyword evidence="4" id="KW-0732">Signal</keyword>
<keyword evidence="2" id="KW-0238">DNA-binding</keyword>
<comment type="caution">
    <text evidence="6">The sequence shown here is derived from an EMBL/GenBank/DDBJ whole genome shotgun (WGS) entry which is preliminary data.</text>
</comment>
<dbReference type="Gene3D" id="1.25.40.10">
    <property type="entry name" value="Tetratricopeptide repeat domain"/>
    <property type="match status" value="2"/>
</dbReference>
<protein>
    <submittedName>
        <fullName evidence="6">Helix-turn-helix domain-containing protein</fullName>
    </submittedName>
</protein>
<dbReference type="InterPro" id="IPR019734">
    <property type="entry name" value="TPR_rpt"/>
</dbReference>
<sequence>MKFFKFILLIVLFSNYLSHAQNQKSLLDSSYNYIFKKYYHLKPLDTLQSLFFAEKYFEKAKKEENIKELILGKDYVTDFIGVKADYISFIDSIIYVSKQNPNKIFPAFAYAKKAGFYLLKEEIDKSLENYLLMLKYGKLYNNIDYIYEAKLRIGMIRNRLGNNKEAIKYYLDVYNYYNNNEDIANERLFFSVLLNLSINYLKREIIDSASFYNKKALLLAKKVKNHRMIYYSLYRQGQIEYKKNNFSLAIDYLESSTDSLIKDTSYQSASVAMSYTANSYKRLGNKNKAVKMFLKLDSLVSKHSIVHESQKATYQYLIEYYKSKKNLKKQLFYLEKLINIDSILNNRTNKVKINLYEKYDKPKLIAERDRIVKELEEELSNSNIIKYSALSSSGIILLLFLYQYRRRKELRKRFEEISKEREVSLKSNTKKSNERPDIPEEVFERIINGLQDFENKEHFIDSEMKLSVLADKIGTNSNYLSKVINYEKGLNFSQYLNELRINHTLELLNTDVKIRKYSIKGIAEEVGYKNAESFSNAFHRKTGLKPSYYIKQLEKSSS</sequence>
<evidence type="ECO:0000259" key="5">
    <source>
        <dbReference type="PROSITE" id="PS01124"/>
    </source>
</evidence>
<reference evidence="7" key="1">
    <citation type="journal article" date="2019" name="Int. J. Syst. Evol. Microbiol.">
        <title>The Global Catalogue of Microorganisms (GCM) 10K type strain sequencing project: providing services to taxonomists for standard genome sequencing and annotation.</title>
        <authorList>
            <consortium name="The Broad Institute Genomics Platform"/>
            <consortium name="The Broad Institute Genome Sequencing Center for Infectious Disease"/>
            <person name="Wu L."/>
            <person name="Ma J."/>
        </authorList>
    </citation>
    <scope>NUCLEOTIDE SEQUENCE [LARGE SCALE GENOMIC DNA]</scope>
    <source>
        <strain evidence="7">KCTC 52127</strain>
    </source>
</reference>
<evidence type="ECO:0000256" key="1">
    <source>
        <dbReference type="ARBA" id="ARBA00023015"/>
    </source>
</evidence>
<dbReference type="RefSeq" id="WP_379666265.1">
    <property type="nucleotide sequence ID" value="NZ_JBHULH010000004.1"/>
</dbReference>
<name>A0ABW5LS10_9FLAO</name>
<gene>
    <name evidence="6" type="ORF">ACFSRZ_09245</name>
</gene>